<proteinExistence type="predicted"/>
<keyword evidence="2" id="KW-1185">Reference proteome</keyword>
<dbReference type="KEGG" id="spar:SPRG_18572"/>
<dbReference type="AlphaFoldDB" id="A0A067BMD7"/>
<organism evidence="1 2">
    <name type="scientific">Saprolegnia parasitica (strain CBS 223.65)</name>
    <dbReference type="NCBI Taxonomy" id="695850"/>
    <lineage>
        <taxon>Eukaryota</taxon>
        <taxon>Sar</taxon>
        <taxon>Stramenopiles</taxon>
        <taxon>Oomycota</taxon>
        <taxon>Saprolegniomycetes</taxon>
        <taxon>Saprolegniales</taxon>
        <taxon>Saprolegniaceae</taxon>
        <taxon>Saprolegnia</taxon>
    </lineage>
</organism>
<reference evidence="1 2" key="1">
    <citation type="journal article" date="2013" name="PLoS Genet.">
        <title>Distinctive expansion of potential virulence genes in the genome of the oomycete fish pathogen Saprolegnia parasitica.</title>
        <authorList>
            <person name="Jiang R.H."/>
            <person name="de Bruijn I."/>
            <person name="Haas B.J."/>
            <person name="Belmonte R."/>
            <person name="Lobach L."/>
            <person name="Christie J."/>
            <person name="van den Ackerveken G."/>
            <person name="Bottin A."/>
            <person name="Bulone V."/>
            <person name="Diaz-Moreno S.M."/>
            <person name="Dumas B."/>
            <person name="Fan L."/>
            <person name="Gaulin E."/>
            <person name="Govers F."/>
            <person name="Grenville-Briggs L.J."/>
            <person name="Horner N.R."/>
            <person name="Levin J.Z."/>
            <person name="Mammella M."/>
            <person name="Meijer H.J."/>
            <person name="Morris P."/>
            <person name="Nusbaum C."/>
            <person name="Oome S."/>
            <person name="Phillips A.J."/>
            <person name="van Rooyen D."/>
            <person name="Rzeszutek E."/>
            <person name="Saraiva M."/>
            <person name="Secombes C.J."/>
            <person name="Seidl M.F."/>
            <person name="Snel B."/>
            <person name="Stassen J.H."/>
            <person name="Sykes S."/>
            <person name="Tripathy S."/>
            <person name="van den Berg H."/>
            <person name="Vega-Arreguin J.C."/>
            <person name="Wawra S."/>
            <person name="Young S.K."/>
            <person name="Zeng Q."/>
            <person name="Dieguez-Uribeondo J."/>
            <person name="Russ C."/>
            <person name="Tyler B.M."/>
            <person name="van West P."/>
        </authorList>
    </citation>
    <scope>NUCLEOTIDE SEQUENCE [LARGE SCALE GENOMIC DNA]</scope>
    <source>
        <strain evidence="1 2">CBS 223.65</strain>
    </source>
</reference>
<dbReference type="EMBL" id="KK584488">
    <property type="protein sequence ID" value="KDO15892.1"/>
    <property type="molecule type" value="Genomic_DNA"/>
</dbReference>
<dbReference type="VEuPathDB" id="FungiDB:SPRG_18572"/>
<gene>
    <name evidence="1" type="ORF">SPRG_18572</name>
</gene>
<sequence length="51" mass="5434">MDSAVLTVADLGDDVGDIYAWIDAQVSAAPGEPKAHLESLLPQFHVLSQEL</sequence>
<accession>A0A067BMD7</accession>
<feature type="non-terminal residue" evidence="1">
    <location>
        <position position="51"/>
    </location>
</feature>
<dbReference type="RefSeq" id="XP_012213401.1">
    <property type="nucleotide sequence ID" value="XM_012358011.1"/>
</dbReference>
<protein>
    <submittedName>
        <fullName evidence="1">Uncharacterized protein</fullName>
    </submittedName>
</protein>
<name>A0A067BMD7_SAPPC</name>
<evidence type="ECO:0000313" key="2">
    <source>
        <dbReference type="Proteomes" id="UP000030745"/>
    </source>
</evidence>
<dbReference type="Proteomes" id="UP000030745">
    <property type="component" value="Unassembled WGS sequence"/>
</dbReference>
<evidence type="ECO:0000313" key="1">
    <source>
        <dbReference type="EMBL" id="KDO15892.1"/>
    </source>
</evidence>
<dbReference type="GeneID" id="24140095"/>